<evidence type="ECO:0000313" key="10">
    <source>
        <dbReference type="Proteomes" id="UP001321520"/>
    </source>
</evidence>
<feature type="transmembrane region" description="Helical" evidence="7">
    <location>
        <begin position="167"/>
        <end position="184"/>
    </location>
</feature>
<feature type="transmembrane region" description="Helical" evidence="7">
    <location>
        <begin position="241"/>
        <end position="263"/>
    </location>
</feature>
<dbReference type="Pfam" id="PF07690">
    <property type="entry name" value="MFS_1"/>
    <property type="match status" value="1"/>
</dbReference>
<dbReference type="InterPro" id="IPR044772">
    <property type="entry name" value="NO3_transporter"/>
</dbReference>
<evidence type="ECO:0000256" key="5">
    <source>
        <dbReference type="ARBA" id="ARBA00023063"/>
    </source>
</evidence>
<dbReference type="PROSITE" id="PS50850">
    <property type="entry name" value="MFS"/>
    <property type="match status" value="1"/>
</dbReference>
<feature type="transmembrane region" description="Helical" evidence="7">
    <location>
        <begin position="351"/>
        <end position="373"/>
    </location>
</feature>
<keyword evidence="10" id="KW-1185">Reference proteome</keyword>
<accession>A0ABY9EAQ6</accession>
<feature type="transmembrane region" description="Helical" evidence="7">
    <location>
        <begin position="379"/>
        <end position="402"/>
    </location>
</feature>
<keyword evidence="6 7" id="KW-0472">Membrane</keyword>
<feature type="transmembrane region" description="Helical" evidence="7">
    <location>
        <begin position="12"/>
        <end position="32"/>
    </location>
</feature>
<dbReference type="RefSeq" id="WP_301416033.1">
    <property type="nucleotide sequence ID" value="NZ_CP098023.1"/>
</dbReference>
<dbReference type="EMBL" id="CP098023">
    <property type="protein sequence ID" value="WKD50078.1"/>
    <property type="molecule type" value="Genomic_DNA"/>
</dbReference>
<dbReference type="Proteomes" id="UP001321520">
    <property type="component" value="Chromosome"/>
</dbReference>
<keyword evidence="4 7" id="KW-1133">Transmembrane helix</keyword>
<sequence>MQYTQQLAGRALVFASAMFAANFSVWTLYAVLGVEVRGQLDLSATEYGVLLAAPILSGALLRFPAGLLVEYFSAKNLILLQMLLLLPVLFLLPSITSYSAHLLAGLWLGISGVSFVLGIRYISPWFERRQQGTALGIFGAGNAGAAITLALAPAIQNWFGREWIGPAYGFGILLILFLFWFFAPEETRYMRSRRKDTLVDHLKPLLEIRVWRYGLYYYFVFGSFLALLLWLPNYYLAVYKVSTPVAMALTLLFVALSSSLRALGGWFADRYGARTVSWSVFWTCLVCLFFLSYPPTSMTIHGVARDVQLNIEVGIELFTLLLLVIGIAQGFGRASVYKALHDNYPAHMGSVGGTVATIGALGGFTLPVLFGIAQDLVGIHSAAFMLLYGVLAVCMLVMYLAIQRESYQQRLAFARENNFLFDQAGDAAVLPDRQG</sequence>
<dbReference type="InterPro" id="IPR020846">
    <property type="entry name" value="MFS_dom"/>
</dbReference>
<feature type="transmembrane region" description="Helical" evidence="7">
    <location>
        <begin position="44"/>
        <end position="65"/>
    </location>
</feature>
<dbReference type="PANTHER" id="PTHR23515">
    <property type="entry name" value="HIGH-AFFINITY NITRATE TRANSPORTER 2.3"/>
    <property type="match status" value="1"/>
</dbReference>
<comment type="subcellular location">
    <subcellularLocation>
        <location evidence="1">Membrane</location>
        <topology evidence="1">Multi-pass membrane protein</topology>
    </subcellularLocation>
</comment>
<evidence type="ECO:0000256" key="7">
    <source>
        <dbReference type="SAM" id="Phobius"/>
    </source>
</evidence>
<keyword evidence="5" id="KW-0534">Nitrate assimilation</keyword>
<evidence type="ECO:0000256" key="6">
    <source>
        <dbReference type="ARBA" id="ARBA00023136"/>
    </source>
</evidence>
<comment type="similarity">
    <text evidence="2">Belongs to the major facilitator superfamily. Nitrate/nitrite porter (TC 2.A.1.8) family.</text>
</comment>
<keyword evidence="3 7" id="KW-0812">Transmembrane</keyword>
<evidence type="ECO:0000256" key="4">
    <source>
        <dbReference type="ARBA" id="ARBA00022989"/>
    </source>
</evidence>
<feature type="transmembrane region" description="Helical" evidence="7">
    <location>
        <begin position="275"/>
        <end position="293"/>
    </location>
</feature>
<name>A0ABY9EAQ6_9GAMM</name>
<protein>
    <submittedName>
        <fullName evidence="9">MFS transporter</fullName>
    </submittedName>
</protein>
<feature type="domain" description="Major facilitator superfamily (MFS) profile" evidence="8">
    <location>
        <begin position="10"/>
        <end position="406"/>
    </location>
</feature>
<evidence type="ECO:0000256" key="2">
    <source>
        <dbReference type="ARBA" id="ARBA00008432"/>
    </source>
</evidence>
<organism evidence="9 10">
    <name type="scientific">Microbulbifer spongiae</name>
    <dbReference type="NCBI Taxonomy" id="2944933"/>
    <lineage>
        <taxon>Bacteria</taxon>
        <taxon>Pseudomonadati</taxon>
        <taxon>Pseudomonadota</taxon>
        <taxon>Gammaproteobacteria</taxon>
        <taxon>Cellvibrionales</taxon>
        <taxon>Microbulbiferaceae</taxon>
        <taxon>Microbulbifer</taxon>
    </lineage>
</organism>
<dbReference type="InterPro" id="IPR011701">
    <property type="entry name" value="MFS"/>
</dbReference>
<feature type="transmembrane region" description="Helical" evidence="7">
    <location>
        <begin position="215"/>
        <end position="235"/>
    </location>
</feature>
<feature type="transmembrane region" description="Helical" evidence="7">
    <location>
        <begin position="102"/>
        <end position="122"/>
    </location>
</feature>
<evidence type="ECO:0000313" key="9">
    <source>
        <dbReference type="EMBL" id="WKD50078.1"/>
    </source>
</evidence>
<evidence type="ECO:0000256" key="1">
    <source>
        <dbReference type="ARBA" id="ARBA00004141"/>
    </source>
</evidence>
<proteinExistence type="inferred from homology"/>
<feature type="transmembrane region" description="Helical" evidence="7">
    <location>
        <begin position="313"/>
        <end position="331"/>
    </location>
</feature>
<dbReference type="Gene3D" id="1.20.1250.20">
    <property type="entry name" value="MFS general substrate transporter like domains"/>
    <property type="match status" value="2"/>
</dbReference>
<gene>
    <name evidence="9" type="ORF">M8T91_01220</name>
</gene>
<feature type="transmembrane region" description="Helical" evidence="7">
    <location>
        <begin position="77"/>
        <end position="96"/>
    </location>
</feature>
<evidence type="ECO:0000256" key="3">
    <source>
        <dbReference type="ARBA" id="ARBA00022692"/>
    </source>
</evidence>
<dbReference type="SUPFAM" id="SSF103473">
    <property type="entry name" value="MFS general substrate transporter"/>
    <property type="match status" value="1"/>
</dbReference>
<dbReference type="InterPro" id="IPR036259">
    <property type="entry name" value="MFS_trans_sf"/>
</dbReference>
<feature type="transmembrane region" description="Helical" evidence="7">
    <location>
        <begin position="134"/>
        <end position="155"/>
    </location>
</feature>
<evidence type="ECO:0000259" key="8">
    <source>
        <dbReference type="PROSITE" id="PS50850"/>
    </source>
</evidence>
<reference evidence="9 10" key="1">
    <citation type="submission" date="2022-05" db="EMBL/GenBank/DDBJ databases">
        <title>Microbulbifer sp. nov., isolated from sponge.</title>
        <authorList>
            <person name="Gao L."/>
        </authorList>
    </citation>
    <scope>NUCLEOTIDE SEQUENCE [LARGE SCALE GENOMIC DNA]</scope>
    <source>
        <strain evidence="9 10">MI-G</strain>
    </source>
</reference>